<evidence type="ECO:0000256" key="2">
    <source>
        <dbReference type="ARBA" id="ARBA00009405"/>
    </source>
</evidence>
<proteinExistence type="inferred from homology"/>
<dbReference type="InterPro" id="IPR000891">
    <property type="entry name" value="PYR_CT"/>
</dbReference>
<keyword evidence="5" id="KW-0456">Lyase</keyword>
<dbReference type="Proteomes" id="UP001608902">
    <property type="component" value="Unassembled WGS sequence"/>
</dbReference>
<evidence type="ECO:0000256" key="3">
    <source>
        <dbReference type="ARBA" id="ARBA00012910"/>
    </source>
</evidence>
<keyword evidence="4" id="KW-0479">Metal-binding</keyword>
<dbReference type="AlphaFoldDB" id="A0ABD6EJN9"/>
<evidence type="ECO:0000313" key="8">
    <source>
        <dbReference type="EMBL" id="MFH4979971.1"/>
    </source>
</evidence>
<evidence type="ECO:0000256" key="1">
    <source>
        <dbReference type="ARBA" id="ARBA00005143"/>
    </source>
</evidence>
<comment type="caution">
    <text evidence="8">The sequence shown here is derived from an EMBL/GenBank/DDBJ whole genome shotgun (WGS) entry which is preliminary data.</text>
</comment>
<dbReference type="NCBIfam" id="NF004283">
    <property type="entry name" value="PRK05692.1"/>
    <property type="match status" value="1"/>
</dbReference>
<dbReference type="SUPFAM" id="SSF51569">
    <property type="entry name" value="Aldolase"/>
    <property type="match status" value="1"/>
</dbReference>
<organism evidence="8 9">
    <name type="scientific">Gnathostoma spinigerum</name>
    <dbReference type="NCBI Taxonomy" id="75299"/>
    <lineage>
        <taxon>Eukaryota</taxon>
        <taxon>Metazoa</taxon>
        <taxon>Ecdysozoa</taxon>
        <taxon>Nematoda</taxon>
        <taxon>Chromadorea</taxon>
        <taxon>Rhabditida</taxon>
        <taxon>Spirurina</taxon>
        <taxon>Gnathostomatomorpha</taxon>
        <taxon>Gnathostomatoidea</taxon>
        <taxon>Gnathostomatidae</taxon>
        <taxon>Gnathostoma</taxon>
    </lineage>
</organism>
<dbReference type="FunFam" id="3.20.20.70:FF:000071">
    <property type="entry name" value="Hydroxymethylglutaryl-CoA lyase"/>
    <property type="match status" value="1"/>
</dbReference>
<dbReference type="PROSITE" id="PS50991">
    <property type="entry name" value="PYR_CT"/>
    <property type="match status" value="1"/>
</dbReference>
<dbReference type="Gene3D" id="3.20.20.70">
    <property type="entry name" value="Aldolase class I"/>
    <property type="match status" value="1"/>
</dbReference>
<comment type="catalytic activity">
    <reaction evidence="6">
        <text>(3S)-3-hydroxy-3-methylglutaryl-CoA = acetoacetate + acetyl-CoA</text>
        <dbReference type="Rhea" id="RHEA:24404"/>
        <dbReference type="ChEBI" id="CHEBI:13705"/>
        <dbReference type="ChEBI" id="CHEBI:43074"/>
        <dbReference type="ChEBI" id="CHEBI:57288"/>
        <dbReference type="EC" id="4.1.3.4"/>
    </reaction>
</comment>
<accession>A0ABD6EJN9</accession>
<gene>
    <name evidence="8" type="ORF">AB6A40_006680</name>
</gene>
<comment type="similarity">
    <text evidence="2">Belongs to the HMG-CoA lyase family.</text>
</comment>
<evidence type="ECO:0000313" key="9">
    <source>
        <dbReference type="Proteomes" id="UP001608902"/>
    </source>
</evidence>
<dbReference type="PANTHER" id="PTHR42738">
    <property type="entry name" value="HYDROXYMETHYLGLUTARYL-COA LYASE"/>
    <property type="match status" value="1"/>
</dbReference>
<protein>
    <recommendedName>
        <fullName evidence="3">hydroxymethylglutaryl-CoA lyase</fullName>
        <ecNumber evidence="3">4.1.3.4</ecNumber>
    </recommendedName>
</protein>
<dbReference type="Pfam" id="PF00682">
    <property type="entry name" value="HMGL-like"/>
    <property type="match status" value="1"/>
</dbReference>
<dbReference type="PANTHER" id="PTHR42738:SF7">
    <property type="entry name" value="HYDROXYMETHYLGLUTARYL-COA LYASE"/>
    <property type="match status" value="1"/>
</dbReference>
<name>A0ABD6EJN9_9BILA</name>
<comment type="pathway">
    <text evidence="1">Metabolic intermediate metabolism; (S)-3-hydroxy-3-methylglutaryl-CoA degradation; acetoacetate from (S)-3-hydroxy-3-methylglutaryl-CoA: step 1/1.</text>
</comment>
<dbReference type="InterPro" id="IPR013785">
    <property type="entry name" value="Aldolase_TIM"/>
</dbReference>
<dbReference type="EMBL" id="JBGFUD010004882">
    <property type="protein sequence ID" value="MFH4979971.1"/>
    <property type="molecule type" value="Genomic_DNA"/>
</dbReference>
<dbReference type="EC" id="4.1.3.4" evidence="3"/>
<evidence type="ECO:0000256" key="6">
    <source>
        <dbReference type="ARBA" id="ARBA00049877"/>
    </source>
</evidence>
<dbReference type="InterPro" id="IPR043594">
    <property type="entry name" value="HMGL"/>
</dbReference>
<feature type="domain" description="Pyruvate carboxyltransferase" evidence="7">
    <location>
        <begin position="43"/>
        <end position="311"/>
    </location>
</feature>
<dbReference type="GO" id="GO:0004419">
    <property type="term" value="F:hydroxymethylglutaryl-CoA lyase activity"/>
    <property type="evidence" value="ECO:0007669"/>
    <property type="project" value="UniProtKB-EC"/>
</dbReference>
<keyword evidence="9" id="KW-1185">Reference proteome</keyword>
<dbReference type="GO" id="GO:0046872">
    <property type="term" value="F:metal ion binding"/>
    <property type="evidence" value="ECO:0007669"/>
    <property type="project" value="UniProtKB-KW"/>
</dbReference>
<dbReference type="PROSITE" id="PS01062">
    <property type="entry name" value="HMG_COA_LYASE"/>
    <property type="match status" value="1"/>
</dbReference>
<dbReference type="InterPro" id="IPR000138">
    <property type="entry name" value="HMG_CoA_lyase_AS"/>
</dbReference>
<evidence type="ECO:0000256" key="5">
    <source>
        <dbReference type="ARBA" id="ARBA00023239"/>
    </source>
</evidence>
<dbReference type="CDD" id="cd07938">
    <property type="entry name" value="DRE_TIM_HMGL"/>
    <property type="match status" value="1"/>
</dbReference>
<evidence type="ECO:0000259" key="7">
    <source>
        <dbReference type="PROSITE" id="PS50991"/>
    </source>
</evidence>
<evidence type="ECO:0000256" key="4">
    <source>
        <dbReference type="ARBA" id="ARBA00022723"/>
    </source>
</evidence>
<reference evidence="8 9" key="1">
    <citation type="submission" date="2024-08" db="EMBL/GenBank/DDBJ databases">
        <title>Gnathostoma spinigerum genome.</title>
        <authorList>
            <person name="Gonzalez-Bertolin B."/>
            <person name="Monzon S."/>
            <person name="Zaballos A."/>
            <person name="Jimenez P."/>
            <person name="Dekumyoy P."/>
            <person name="Varona S."/>
            <person name="Cuesta I."/>
            <person name="Sumanam S."/>
            <person name="Adisakwattana P."/>
            <person name="Gasser R.B."/>
            <person name="Hernandez-Gonzalez A."/>
            <person name="Young N.D."/>
            <person name="Perteguer M.J."/>
        </authorList>
    </citation>
    <scope>NUCLEOTIDE SEQUENCE [LARGE SCALE GENOMIC DNA]</scope>
    <source>
        <strain evidence="8">AL3</strain>
        <tissue evidence="8">Liver</tissue>
    </source>
</reference>
<sequence length="339" mass="36768">MESYNRCFYKRTEMAVFKVESKLFKTVVTHLRNIRNLTTKSEVSIVEVGPRDGLQNEKKIISTATKVKLIERLADCGFSTVEATSFVSPKWIPQMADHSEVMSSLKRRDGVSYPVLVPNMEGLEKVLQNKAVKEIAVFASASETFSRKNTNCSVEVAATRLRNVTLKALEAGLAVRGYISCVIGCPYDGAIQPSAVGNIAEQLLSAGCYEISLGDTIGVGSAGSVRKLLDYLLTYIPAKFFAVHFHDTYGQALSNVLVAFDKGIQTADGSVAGLGGCPYANGATGNLATEDLIYMLHDLGCSTGVNLDSVVEVSEWICRELGKVNCSRVTSALLSKRRQ</sequence>